<feature type="domain" description="Serine-threonine/tyrosine-protein kinase catalytic" evidence="2">
    <location>
        <begin position="194"/>
        <end position="310"/>
    </location>
</feature>
<keyword evidence="3" id="KW-0808">Transferase</keyword>
<organism evidence="3 4">
    <name type="scientific">Fusarium langsethiae</name>
    <dbReference type="NCBI Taxonomy" id="179993"/>
    <lineage>
        <taxon>Eukaryota</taxon>
        <taxon>Fungi</taxon>
        <taxon>Dikarya</taxon>
        <taxon>Ascomycota</taxon>
        <taxon>Pezizomycotina</taxon>
        <taxon>Sordariomycetes</taxon>
        <taxon>Hypocreomycetidae</taxon>
        <taxon>Hypocreales</taxon>
        <taxon>Nectriaceae</taxon>
        <taxon>Fusarium</taxon>
    </lineage>
</organism>
<proteinExistence type="predicted"/>
<dbReference type="InterPro" id="IPR001245">
    <property type="entry name" value="Ser-Thr/Tyr_kinase_cat_dom"/>
</dbReference>
<feature type="region of interest" description="Disordered" evidence="1">
    <location>
        <begin position="1"/>
        <end position="36"/>
    </location>
</feature>
<dbReference type="Gene3D" id="1.10.510.10">
    <property type="entry name" value="Transferase(Phosphotransferase) domain 1"/>
    <property type="match status" value="1"/>
</dbReference>
<evidence type="ECO:0000313" key="4">
    <source>
        <dbReference type="Proteomes" id="UP000037904"/>
    </source>
</evidence>
<dbReference type="AlphaFoldDB" id="A0A0N0DB18"/>
<comment type="caution">
    <text evidence="3">The sequence shown here is derived from an EMBL/GenBank/DDBJ whole genome shotgun (WGS) entry which is preliminary data.</text>
</comment>
<dbReference type="GO" id="GO:0004672">
    <property type="term" value="F:protein kinase activity"/>
    <property type="evidence" value="ECO:0007669"/>
    <property type="project" value="InterPro"/>
</dbReference>
<sequence>MAPKVEKPDTPEKAVNELMVNGKTRRLTDQQKQERKDAHCEPFMANKDVESFVQESNVKAILDKLLGPDKDNRKLAAYIVKKAARAFLTAVFIAADREGGIKDLQQEDFTDANLPITVKEAEDEDDTCLRVCSIGSNQTLPYFSGWREISQDDYEKYQWAFLAPTFEEDDFSYEFHQNLRLPFVYLPNPKPDRGYFGKVLKLGLRIDHQRLTSFEMNPKSKEKHVEVAVKFMNTDNSMANSDVKKFYEREKTTLELMRGLKDLHLIRAIAAYTKGTSRCFIFPWAEGGNLDTFWRTDQSDLDENLVRWALDQMTGIAGGIQTSQ</sequence>
<feature type="compositionally biased region" description="Basic and acidic residues" evidence="1">
    <location>
        <begin position="1"/>
        <end position="15"/>
    </location>
</feature>
<dbReference type="Pfam" id="PF07714">
    <property type="entry name" value="PK_Tyr_Ser-Thr"/>
    <property type="match status" value="1"/>
</dbReference>
<accession>A0A0N0DB18</accession>
<dbReference type="OrthoDB" id="5090151at2759"/>
<reference evidence="3 4" key="1">
    <citation type="submission" date="2015-04" db="EMBL/GenBank/DDBJ databases">
        <title>The draft genome sequence of Fusarium langsethiae, a T-2/HT-2 mycotoxin producer.</title>
        <authorList>
            <person name="Lysoe E."/>
            <person name="Divon H.H."/>
            <person name="Terzi V."/>
            <person name="Orru L."/>
            <person name="Lamontanara A."/>
            <person name="Kolseth A.-K."/>
            <person name="Frandsen R.J."/>
            <person name="Nielsen K."/>
            <person name="Thrane U."/>
        </authorList>
    </citation>
    <scope>NUCLEOTIDE SEQUENCE [LARGE SCALE GENOMIC DNA]</scope>
    <source>
        <strain evidence="3 4">Fl201059</strain>
    </source>
</reference>
<protein>
    <submittedName>
        <fullName evidence="3">Serine threonine protein kinase</fullName>
    </submittedName>
</protein>
<name>A0A0N0DB18_FUSLA</name>
<keyword evidence="3" id="KW-0418">Kinase</keyword>
<evidence type="ECO:0000256" key="1">
    <source>
        <dbReference type="SAM" id="MobiDB-lite"/>
    </source>
</evidence>
<dbReference type="SUPFAM" id="SSF56112">
    <property type="entry name" value="Protein kinase-like (PK-like)"/>
    <property type="match status" value="1"/>
</dbReference>
<evidence type="ECO:0000259" key="2">
    <source>
        <dbReference type="Pfam" id="PF07714"/>
    </source>
</evidence>
<evidence type="ECO:0000313" key="3">
    <source>
        <dbReference type="EMBL" id="KPA36137.1"/>
    </source>
</evidence>
<dbReference type="InterPro" id="IPR011009">
    <property type="entry name" value="Kinase-like_dom_sf"/>
</dbReference>
<feature type="compositionally biased region" description="Basic and acidic residues" evidence="1">
    <location>
        <begin position="26"/>
        <end position="36"/>
    </location>
</feature>
<gene>
    <name evidence="3" type="ORF">FLAG1_11115</name>
</gene>
<dbReference type="Proteomes" id="UP000037904">
    <property type="component" value="Unassembled WGS sequence"/>
</dbReference>
<dbReference type="EMBL" id="JXCE01000741">
    <property type="protein sequence ID" value="KPA36137.1"/>
    <property type="molecule type" value="Genomic_DNA"/>
</dbReference>
<keyword evidence="4" id="KW-1185">Reference proteome</keyword>